<dbReference type="GO" id="GO:0005737">
    <property type="term" value="C:cytoplasm"/>
    <property type="evidence" value="ECO:0007669"/>
    <property type="project" value="TreeGrafter"/>
</dbReference>
<evidence type="ECO:0000256" key="3">
    <source>
        <dbReference type="ARBA" id="ARBA00038874"/>
    </source>
</evidence>
<keyword evidence="5" id="KW-0808">Transferase</keyword>
<evidence type="ECO:0000256" key="1">
    <source>
        <dbReference type="ARBA" id="ARBA00037883"/>
    </source>
</evidence>
<dbReference type="GO" id="GO:0004305">
    <property type="term" value="F:ethanolamine kinase activity"/>
    <property type="evidence" value="ECO:0007669"/>
    <property type="project" value="UniProtKB-EC"/>
</dbReference>
<comment type="caution">
    <text evidence="5">The sequence shown here is derived from an EMBL/GenBank/DDBJ whole genome shotgun (WGS) entry which is preliminary data.</text>
</comment>
<evidence type="ECO:0000256" key="2">
    <source>
        <dbReference type="ARBA" id="ARBA00038211"/>
    </source>
</evidence>
<comment type="pathway">
    <text evidence="1">Phospholipid metabolism; phosphatidylethanolamine biosynthesis; phosphatidylethanolamine from ethanolamine: step 1/3.</text>
</comment>
<accession>A0A9P4YTP6</accession>
<dbReference type="PANTHER" id="PTHR22603:SF66">
    <property type="entry name" value="ETHANOLAMINE KINASE"/>
    <property type="match status" value="1"/>
</dbReference>
<keyword evidence="5" id="KW-0418">Kinase</keyword>
<dbReference type="PANTHER" id="PTHR22603">
    <property type="entry name" value="CHOLINE/ETHANOALAMINE KINASE"/>
    <property type="match status" value="1"/>
</dbReference>
<organism evidence="5 6">
    <name type="scientific">Geosmithia morbida</name>
    <dbReference type="NCBI Taxonomy" id="1094350"/>
    <lineage>
        <taxon>Eukaryota</taxon>
        <taxon>Fungi</taxon>
        <taxon>Dikarya</taxon>
        <taxon>Ascomycota</taxon>
        <taxon>Pezizomycotina</taxon>
        <taxon>Sordariomycetes</taxon>
        <taxon>Hypocreomycetidae</taxon>
        <taxon>Hypocreales</taxon>
        <taxon>Bionectriaceae</taxon>
        <taxon>Geosmithia</taxon>
    </lineage>
</organism>
<dbReference type="OrthoDB" id="10267235at2759"/>
<evidence type="ECO:0000313" key="6">
    <source>
        <dbReference type="Proteomes" id="UP000749293"/>
    </source>
</evidence>
<dbReference type="EMBL" id="JAANYQ010000008">
    <property type="protein sequence ID" value="KAF4122625.1"/>
    <property type="molecule type" value="Genomic_DNA"/>
</dbReference>
<keyword evidence="6" id="KW-1185">Reference proteome</keyword>
<feature type="compositionally biased region" description="Basic and acidic residues" evidence="4">
    <location>
        <begin position="274"/>
        <end position="283"/>
    </location>
</feature>
<dbReference type="Pfam" id="PF01633">
    <property type="entry name" value="Choline_kinase"/>
    <property type="match status" value="1"/>
</dbReference>
<feature type="region of interest" description="Disordered" evidence="4">
    <location>
        <begin position="274"/>
        <end position="294"/>
    </location>
</feature>
<name>A0A9P4YTP6_9HYPO</name>
<dbReference type="EC" id="2.7.1.82" evidence="3"/>
<dbReference type="GO" id="GO:0006646">
    <property type="term" value="P:phosphatidylethanolamine biosynthetic process"/>
    <property type="evidence" value="ECO:0007669"/>
    <property type="project" value="TreeGrafter"/>
</dbReference>
<proteinExistence type="inferred from homology"/>
<reference evidence="5" key="1">
    <citation type="submission" date="2020-03" db="EMBL/GenBank/DDBJ databases">
        <title>Site-based positive gene gene selection in Geosmithia morbida across the United States reveals a broad range of putative effectors and factors for local host and environmental adapation.</title>
        <authorList>
            <person name="Onufrak A."/>
            <person name="Murdoch R.W."/>
            <person name="Gazis R."/>
            <person name="Huff M."/>
            <person name="Staton M."/>
            <person name="Klingeman W."/>
            <person name="Hadziabdic D."/>
        </authorList>
    </citation>
    <scope>NUCLEOTIDE SEQUENCE</scope>
    <source>
        <strain evidence="5">1262</strain>
    </source>
</reference>
<gene>
    <name evidence="5" type="ORF">GMORB2_6932</name>
</gene>
<dbReference type="CDD" id="cd05157">
    <property type="entry name" value="ETNK_euk"/>
    <property type="match status" value="1"/>
</dbReference>
<evidence type="ECO:0000313" key="5">
    <source>
        <dbReference type="EMBL" id="KAF4122625.1"/>
    </source>
</evidence>
<comment type="similarity">
    <text evidence="2">Belongs to the choline/ethanolamine kinase family.</text>
</comment>
<evidence type="ECO:0000256" key="4">
    <source>
        <dbReference type="SAM" id="MobiDB-lite"/>
    </source>
</evidence>
<dbReference type="RefSeq" id="XP_035321277.1">
    <property type="nucleotide sequence ID" value="XM_035468897.1"/>
</dbReference>
<dbReference type="Proteomes" id="UP000749293">
    <property type="component" value="Unassembled WGS sequence"/>
</dbReference>
<dbReference type="AlphaFoldDB" id="A0A9P4YTP6"/>
<dbReference type="InterPro" id="IPR011009">
    <property type="entry name" value="Kinase-like_dom_sf"/>
</dbReference>
<protein>
    <recommendedName>
        <fullName evidence="3">ethanolamine kinase</fullName>
        <ecNumber evidence="3">2.7.1.82</ecNumber>
    </recommendedName>
</protein>
<dbReference type="GeneID" id="55973155"/>
<sequence>MSPAATHDDLGRIRHIPLRYDSRNDSHASALSIIRSLMPDWASGKDDNVEFIRFTDGITNTLLKAVNRSPGLSQADVDRDAILLRAYGSGTAVLIDREREAANHELLMRYGLAPELLARFENGMLYRFVPGTPCQPHDLRRPSVLASVARRLAEWHARVPCLRMTSAPLANGLSNDLANGPTNGQSRAVQAESEARIVSASGGKPIPNLWTTMQKWILALPTETKQQRERQSRLQLELGDIIGKLSQRPGLGLDGLVFAHCDLLSANVIMHRAQDGGRDRGQDRSQGSGDLGSDDVTSVSFIDYEYGTPSPAAFDLANHFAEWAGYDCDYSAVPTVSQRRAFIREYIREYIKLSDGQDGSLESEDAEERKLMEEVDAYRGVPGFYWGIWSSIQATISEIDFDYANYSESRLSEYWSYKEERDGTRAAEGREMSLREKTWFREE</sequence>
<dbReference type="SUPFAM" id="SSF56112">
    <property type="entry name" value="Protein kinase-like (PK-like)"/>
    <property type="match status" value="1"/>
</dbReference>
<dbReference type="Gene3D" id="3.90.1200.10">
    <property type="match status" value="1"/>
</dbReference>